<dbReference type="AlphaFoldDB" id="A0A0N8S9G4"/>
<dbReference type="EMBL" id="LJQU01000039">
    <property type="protein sequence ID" value="KPY04320.1"/>
    <property type="molecule type" value="Genomic_DNA"/>
</dbReference>
<proteinExistence type="predicted"/>
<protein>
    <submittedName>
        <fullName evidence="1">Peptidyl-arginine deiminase</fullName>
    </submittedName>
</protein>
<comment type="caution">
    <text evidence="1">The sequence shown here is derived from an EMBL/GenBank/DDBJ whole genome shotgun (WGS) entry which is preliminary data.</text>
</comment>
<evidence type="ECO:0000313" key="1">
    <source>
        <dbReference type="EMBL" id="KPY04320.1"/>
    </source>
</evidence>
<dbReference type="Proteomes" id="UP000050420">
    <property type="component" value="Unassembled WGS sequence"/>
</dbReference>
<dbReference type="PATRIC" id="fig|34065.5.peg.6128"/>
<name>A0A0N8S9G4_PSEA0</name>
<sequence length="42" mass="4893">MTQQILRIGRNAWRHGQGFAGLLNPRDRLNPCRSMQTEAREL</sequence>
<evidence type="ECO:0000313" key="2">
    <source>
        <dbReference type="Proteomes" id="UP000050420"/>
    </source>
</evidence>
<reference evidence="1 2" key="1">
    <citation type="submission" date="2015-09" db="EMBL/GenBank/DDBJ databases">
        <title>Genome announcement of multiple Pseudomonas syringae strains.</title>
        <authorList>
            <person name="Thakur S."/>
            <person name="Wang P.W."/>
            <person name="Gong Y."/>
            <person name="Weir B.S."/>
            <person name="Guttman D.S."/>
        </authorList>
    </citation>
    <scope>NUCLEOTIDE SEQUENCE [LARGE SCALE GENOMIC DNA]</scope>
    <source>
        <strain evidence="1 2">ICMP4331</strain>
    </source>
</reference>
<organism evidence="1 2">
    <name type="scientific">Pseudomonas amygdali pv. mori</name>
    <dbReference type="NCBI Taxonomy" id="34065"/>
    <lineage>
        <taxon>Bacteria</taxon>
        <taxon>Pseudomonadati</taxon>
        <taxon>Pseudomonadota</taxon>
        <taxon>Gammaproteobacteria</taxon>
        <taxon>Pseudomonadales</taxon>
        <taxon>Pseudomonadaceae</taxon>
        <taxon>Pseudomonas</taxon>
        <taxon>Pseudomonas amygdali</taxon>
    </lineage>
</organism>
<accession>A0A0N8S9G4</accession>
<gene>
    <name evidence="1" type="ORF">ALO63_200052</name>
</gene>